<keyword evidence="2" id="KW-1185">Reference proteome</keyword>
<dbReference type="RefSeq" id="WP_248435142.1">
    <property type="nucleotide sequence ID" value="NZ_CP096205.1"/>
</dbReference>
<dbReference type="EMBL" id="CP096205">
    <property type="protein sequence ID" value="UPQ79753.1"/>
    <property type="molecule type" value="Genomic_DNA"/>
</dbReference>
<name>A0ABY4KJ34_9FLAO</name>
<organism evidence="1 2">
    <name type="scientific">Flavobacterium azooxidireducens</name>
    <dbReference type="NCBI Taxonomy" id="1871076"/>
    <lineage>
        <taxon>Bacteria</taxon>
        <taxon>Pseudomonadati</taxon>
        <taxon>Bacteroidota</taxon>
        <taxon>Flavobacteriia</taxon>
        <taxon>Flavobacteriales</taxon>
        <taxon>Flavobacteriaceae</taxon>
        <taxon>Flavobacterium</taxon>
    </lineage>
</organism>
<dbReference type="Proteomes" id="UP000830583">
    <property type="component" value="Chromosome"/>
</dbReference>
<proteinExistence type="predicted"/>
<evidence type="ECO:0000313" key="2">
    <source>
        <dbReference type="Proteomes" id="UP000830583"/>
    </source>
</evidence>
<sequence length="325" mass="36893">MYMKVVVSIIICLVFSLIVKGQEFATKDFSKNYIQMDSKNPFGKSNKICFIGANVTLKTMEYQRKGSLNKNSRDHIDRFASIIDGITSDDVQELADYFKSTLENHFSKIGYTIIDPSTVENQDEYKKLLTKETSVNAGEFFSQMAAGQEWGAAVTFAAGKKPIFKYPKMAMGAHTKLASKNDAIMVNLSVLLEPFLVNWDKKFVSKFYDSEEYKHTFSFDPVAQVSHFSNLFTYDLPMNIVSPNWGALSFDPMSYIAKSKIKYQSANDYVKEIKKGSPSGEITYKEQQGLMLYTVTVDRDLFLDAMKKTLDAYAFQLAEYAKSKK</sequence>
<evidence type="ECO:0000313" key="1">
    <source>
        <dbReference type="EMBL" id="UPQ79753.1"/>
    </source>
</evidence>
<protein>
    <submittedName>
        <fullName evidence="1">Uncharacterized protein</fullName>
    </submittedName>
</protein>
<gene>
    <name evidence="1" type="ORF">M0M57_02700</name>
</gene>
<accession>A0ABY4KJ34</accession>
<reference evidence="1" key="1">
    <citation type="submission" date="2022-04" db="EMBL/GenBank/DDBJ databases">
        <title>Consumption of N2O by Flavobacterium azooxidireducens sp. nov. isolated from Decomposing Leaf Litter of Phragmites australis (Cav.).</title>
        <authorList>
            <person name="Behrendt U."/>
            <person name="Spanner T."/>
            <person name="Augustin J."/>
            <person name="Horn M.A."/>
            <person name="Kolb S."/>
            <person name="Ulrich A."/>
        </authorList>
    </citation>
    <scope>NUCLEOTIDE SEQUENCE</scope>
    <source>
        <strain evidence="1">IGB 4-14</strain>
    </source>
</reference>